<keyword evidence="2" id="KW-0808">Transferase</keyword>
<evidence type="ECO:0000259" key="1">
    <source>
        <dbReference type="PROSITE" id="PS51186"/>
    </source>
</evidence>
<dbReference type="EMBL" id="LVJN01000020">
    <property type="protein sequence ID" value="OSM01936.1"/>
    <property type="molecule type" value="Genomic_DNA"/>
</dbReference>
<dbReference type="Gene3D" id="3.40.630.30">
    <property type="match status" value="1"/>
</dbReference>
<organism evidence="2 3">
    <name type="scientific">Magnetofaba australis IT-1</name>
    <dbReference type="NCBI Taxonomy" id="1434232"/>
    <lineage>
        <taxon>Bacteria</taxon>
        <taxon>Pseudomonadati</taxon>
        <taxon>Pseudomonadota</taxon>
        <taxon>Magnetococcia</taxon>
        <taxon>Magnetococcales</taxon>
        <taxon>Magnetococcaceae</taxon>
        <taxon>Magnetofaba</taxon>
    </lineage>
</organism>
<dbReference type="STRING" id="1434232.MAIT1_02002"/>
<gene>
    <name evidence="2" type="ORF">MAIT1_02002</name>
</gene>
<sequence length="173" mass="19600">MRQADAAITQSWRNDPVVRHNTLGFRFPITQEREEVWFERILRDTGQNRADFAIECVADDALVGMTHLCEIDWIARHARLGVVIGEAARQGQGYAAEALGLLFDYAFNILNLRRIHLQVASYNRRALALYARLGFIEEGRLREHVYLDDGYHDLILMGLMRADCAPPSATGSA</sequence>
<evidence type="ECO:0000313" key="3">
    <source>
        <dbReference type="Proteomes" id="UP000194003"/>
    </source>
</evidence>
<dbReference type="InterPro" id="IPR000182">
    <property type="entry name" value="GNAT_dom"/>
</dbReference>
<dbReference type="Proteomes" id="UP000194003">
    <property type="component" value="Unassembled WGS sequence"/>
</dbReference>
<dbReference type="SUPFAM" id="SSF55729">
    <property type="entry name" value="Acyl-CoA N-acyltransferases (Nat)"/>
    <property type="match status" value="1"/>
</dbReference>
<dbReference type="InterPro" id="IPR016181">
    <property type="entry name" value="Acyl_CoA_acyltransferase"/>
</dbReference>
<comment type="caution">
    <text evidence="2">The sequence shown here is derived from an EMBL/GenBank/DDBJ whole genome shotgun (WGS) entry which is preliminary data.</text>
</comment>
<feature type="domain" description="N-acetyltransferase" evidence="1">
    <location>
        <begin position="1"/>
        <end position="162"/>
    </location>
</feature>
<proteinExistence type="predicted"/>
<dbReference type="AlphaFoldDB" id="A0A1Y2K2W0"/>
<dbReference type="PANTHER" id="PTHR43415:SF3">
    <property type="entry name" value="GNAT-FAMILY ACETYLTRANSFERASE"/>
    <property type="match status" value="1"/>
</dbReference>
<dbReference type="PANTHER" id="PTHR43415">
    <property type="entry name" value="SPERMIDINE N(1)-ACETYLTRANSFERASE"/>
    <property type="match status" value="1"/>
</dbReference>
<dbReference type="GO" id="GO:0016747">
    <property type="term" value="F:acyltransferase activity, transferring groups other than amino-acyl groups"/>
    <property type="evidence" value="ECO:0007669"/>
    <property type="project" value="InterPro"/>
</dbReference>
<name>A0A1Y2K2W0_9PROT</name>
<keyword evidence="3" id="KW-1185">Reference proteome</keyword>
<dbReference type="Pfam" id="PF13302">
    <property type="entry name" value="Acetyltransf_3"/>
    <property type="match status" value="1"/>
</dbReference>
<reference evidence="2 3" key="1">
    <citation type="journal article" date="2016" name="BMC Genomics">
        <title>Combined genomic and structural analyses of a cultured magnetotactic bacterium reveals its niche adaptation to a dynamic environment.</title>
        <authorList>
            <person name="Araujo A.C."/>
            <person name="Morillo V."/>
            <person name="Cypriano J."/>
            <person name="Teixeira L.C."/>
            <person name="Leao P."/>
            <person name="Lyra S."/>
            <person name="Almeida L.G."/>
            <person name="Bazylinski D.A."/>
            <person name="Vasconcellos A.T."/>
            <person name="Abreu F."/>
            <person name="Lins U."/>
        </authorList>
    </citation>
    <scope>NUCLEOTIDE SEQUENCE [LARGE SCALE GENOMIC DNA]</scope>
    <source>
        <strain evidence="2 3">IT-1</strain>
    </source>
</reference>
<protein>
    <submittedName>
        <fullName evidence="2">Putative N-acetyltransferase GCN5</fullName>
    </submittedName>
</protein>
<accession>A0A1Y2K2W0</accession>
<evidence type="ECO:0000313" key="2">
    <source>
        <dbReference type="EMBL" id="OSM01936.1"/>
    </source>
</evidence>
<dbReference type="PROSITE" id="PS51186">
    <property type="entry name" value="GNAT"/>
    <property type="match status" value="1"/>
</dbReference>